<evidence type="ECO:0000256" key="4">
    <source>
        <dbReference type="ARBA" id="ARBA00022801"/>
    </source>
</evidence>
<dbReference type="GO" id="GO:0005615">
    <property type="term" value="C:extracellular space"/>
    <property type="evidence" value="ECO:0007669"/>
    <property type="project" value="TreeGrafter"/>
</dbReference>
<evidence type="ECO:0000313" key="8">
    <source>
        <dbReference type="EMBL" id="SVA50733.1"/>
    </source>
</evidence>
<keyword evidence="5" id="KW-0862">Zinc</keyword>
<dbReference type="AlphaFoldDB" id="A0A381WFN2"/>
<dbReference type="GO" id="GO:0006508">
    <property type="term" value="P:proteolysis"/>
    <property type="evidence" value="ECO:0007669"/>
    <property type="project" value="UniProtKB-KW"/>
</dbReference>
<dbReference type="GO" id="GO:0008270">
    <property type="term" value="F:zinc ion binding"/>
    <property type="evidence" value="ECO:0007669"/>
    <property type="project" value="InterPro"/>
</dbReference>
<organism evidence="8">
    <name type="scientific">marine metagenome</name>
    <dbReference type="NCBI Taxonomy" id="408172"/>
    <lineage>
        <taxon>unclassified sequences</taxon>
        <taxon>metagenomes</taxon>
        <taxon>ecological metagenomes</taxon>
    </lineage>
</organism>
<sequence length="880" mass="97771">MAVIFLTASQTSAQTLPTPESAFGFRVGADFKLATYDESLAYFRQLDAVSDRMRLVEIGRTSEGRAWYFALISSPENLADVERYRDIAQRLAHPQNLTDEEARRLARDGKVIVHIDGGLHASEVAGAQHTIQLAYDLLNGADDPMVASILDNVIVMLWPSINPDGQNSVVEWYRSNLGTPYEISSMPKLYQKYIGHDNNRDGYTVNMIESRVIARTWRHWEPNIIYVHHQSSPFPTRIWLPPFAEPIASQAPPLISRELNMIGMAIAQMLESNGQPGAVHLGTGFDAWYPGYVDYMPVMQNIASFWTETAGYRYGTPRFYTINDFPRTRRDLRPETLYPSPWRGGWWRLRDAVEYMHTASIATLDYAAKYRETVLFNKYQAARNTIMKYKEEPPYAYFIPRSQRDPVAPVELLRRLAFNGVEVKQLSKAVTFDGIGYPQGTWVIATDQEYGELSRQVLDVQTYPDLREFPEGPPEQPYDAAGWTLPFQFGVSVIAASTPLTEEVRKAMRPIEGPVVDWAGADGTDTSLFDSAPGIGFDTNANAAGIVPVSGRATGSGSRLMIDPAQNNAFRAVNRAWEVGGTVRYASGKYVIGGVQQATLNRWVDDLALQAERTGNAGGTQVRVRIGLYQPWSPSMDAGWTQWLLEQYGFKFENIRNADFHAGSLRDRYDVIIMASDRPQTIKNGYTKGSVPPRYEGGLGAIGIHNLDAFVRGGGTLVCMNQSSDFAIAELHLPVKNVVSGLDRKDYFTGGSILEVETDPTHPVMAGMPMNADVFVWRSPVFTALEGFEGKALAKYKNNGSPLRSGYLLGEKYLHGYAAAMDVSHGNGHVILLGFRPQWRGQPFGSFRVLFNAALYGGVLSGGSHGTPDFWSAPETPESP</sequence>
<dbReference type="CDD" id="cd06240">
    <property type="entry name" value="M14-like"/>
    <property type="match status" value="1"/>
</dbReference>
<dbReference type="Gene3D" id="3.40.630.10">
    <property type="entry name" value="Zn peptidases"/>
    <property type="match status" value="1"/>
</dbReference>
<evidence type="ECO:0000256" key="1">
    <source>
        <dbReference type="ARBA" id="ARBA00001947"/>
    </source>
</evidence>
<accession>A0A381WFN2</accession>
<dbReference type="InterPro" id="IPR029062">
    <property type="entry name" value="Class_I_gatase-like"/>
</dbReference>
<dbReference type="PANTHER" id="PTHR11705:SF143">
    <property type="entry name" value="SLL0236 PROTEIN"/>
    <property type="match status" value="1"/>
</dbReference>
<dbReference type="SUPFAM" id="SSF53187">
    <property type="entry name" value="Zn-dependent exopeptidases"/>
    <property type="match status" value="1"/>
</dbReference>
<dbReference type="SUPFAM" id="SSF52317">
    <property type="entry name" value="Class I glutamine amidotransferase-like"/>
    <property type="match status" value="1"/>
</dbReference>
<evidence type="ECO:0000256" key="3">
    <source>
        <dbReference type="ARBA" id="ARBA00022670"/>
    </source>
</evidence>
<reference evidence="8" key="1">
    <citation type="submission" date="2018-05" db="EMBL/GenBank/DDBJ databases">
        <authorList>
            <person name="Lanie J.A."/>
            <person name="Ng W.-L."/>
            <person name="Kazmierczak K.M."/>
            <person name="Andrzejewski T.M."/>
            <person name="Davidsen T.M."/>
            <person name="Wayne K.J."/>
            <person name="Tettelin H."/>
            <person name="Glass J.I."/>
            <person name="Rusch D."/>
            <person name="Podicherti R."/>
            <person name="Tsui H.-C.T."/>
            <person name="Winkler M.E."/>
        </authorList>
    </citation>
    <scope>NUCLEOTIDE SEQUENCE</scope>
</reference>
<evidence type="ECO:0000256" key="5">
    <source>
        <dbReference type="ARBA" id="ARBA00022833"/>
    </source>
</evidence>
<dbReference type="PANTHER" id="PTHR11705">
    <property type="entry name" value="PROTEASE FAMILY M14 CARBOXYPEPTIDASE A,B"/>
    <property type="match status" value="1"/>
</dbReference>
<evidence type="ECO:0000256" key="6">
    <source>
        <dbReference type="ARBA" id="ARBA00023049"/>
    </source>
</evidence>
<gene>
    <name evidence="8" type="ORF">METZ01_LOCUS103587</name>
</gene>
<dbReference type="EMBL" id="UINC01011502">
    <property type="protein sequence ID" value="SVA50733.1"/>
    <property type="molecule type" value="Genomic_DNA"/>
</dbReference>
<feature type="domain" description="Peptidase M14" evidence="7">
    <location>
        <begin position="42"/>
        <end position="200"/>
    </location>
</feature>
<evidence type="ECO:0000259" key="7">
    <source>
        <dbReference type="Pfam" id="PF00246"/>
    </source>
</evidence>
<proteinExistence type="inferred from homology"/>
<protein>
    <recommendedName>
        <fullName evidence="7">Peptidase M14 domain-containing protein</fullName>
    </recommendedName>
</protein>
<evidence type="ECO:0000256" key="2">
    <source>
        <dbReference type="ARBA" id="ARBA00005988"/>
    </source>
</evidence>
<comment type="similarity">
    <text evidence="2">Belongs to the peptidase M14 family.</text>
</comment>
<comment type="cofactor">
    <cofactor evidence="1">
        <name>Zn(2+)</name>
        <dbReference type="ChEBI" id="CHEBI:29105"/>
    </cofactor>
</comment>
<dbReference type="Pfam" id="PF00246">
    <property type="entry name" value="Peptidase_M14"/>
    <property type="match status" value="1"/>
</dbReference>
<dbReference type="InterPro" id="IPR000834">
    <property type="entry name" value="Peptidase_M14"/>
</dbReference>
<keyword evidence="6" id="KW-0482">Metalloprotease</keyword>
<keyword evidence="3" id="KW-0645">Protease</keyword>
<keyword evidence="4" id="KW-0378">Hydrolase</keyword>
<name>A0A381WFN2_9ZZZZ</name>
<dbReference type="GO" id="GO:0004181">
    <property type="term" value="F:metallocarboxypeptidase activity"/>
    <property type="evidence" value="ECO:0007669"/>
    <property type="project" value="InterPro"/>
</dbReference>